<dbReference type="SUPFAM" id="SSF51215">
    <property type="entry name" value="Regulatory protein AraC"/>
    <property type="match status" value="1"/>
</dbReference>
<dbReference type="InterPro" id="IPR009057">
    <property type="entry name" value="Homeodomain-like_sf"/>
</dbReference>
<proteinExistence type="predicted"/>
<dbReference type="InterPro" id="IPR020449">
    <property type="entry name" value="Tscrpt_reg_AraC-type_HTH"/>
</dbReference>
<accession>A0ABY6J631</accession>
<feature type="domain" description="HTH araC/xylS-type" evidence="4">
    <location>
        <begin position="173"/>
        <end position="271"/>
    </location>
</feature>
<evidence type="ECO:0000256" key="3">
    <source>
        <dbReference type="ARBA" id="ARBA00023163"/>
    </source>
</evidence>
<name>A0ABY6J631_9BACT</name>
<dbReference type="Gene3D" id="1.10.10.60">
    <property type="entry name" value="Homeodomain-like"/>
    <property type="match status" value="1"/>
</dbReference>
<sequence>MKTMINIPVHQLNDIQFLASEHSVTFGEHEPNHRIDFYALVWFKEDAGSHFIDFETYPIQKDTVYLIGKHQVHSIPSKDRPDARVIVFTEDFYHLIEEPYLRLLFLPFNNVGIVIPDEMVEPMAALFRLIVLEYEGGGEPALLLKYMTALLMHLYRFSKQSPGGVAMYDERVEKLFRLLDENYKEERSVSFYADKIGITPKRLNEIVREKFGFTVSQIIYHLLLIEAKREIGHGRKSIKEIAYELGFSEQSYFSRFFKKQTGTTPENFRQQALMPVS</sequence>
<reference evidence="5" key="1">
    <citation type="submission" date="2022-10" db="EMBL/GenBank/DDBJ databases">
        <title>Chitinophaga sp. nov., isolated from soil.</title>
        <authorList>
            <person name="Jeon C.O."/>
        </authorList>
    </citation>
    <scope>NUCLEOTIDE SEQUENCE</scope>
    <source>
        <strain evidence="5">R8</strain>
    </source>
</reference>
<keyword evidence="3" id="KW-0804">Transcription</keyword>
<keyword evidence="2" id="KW-0238">DNA-binding</keyword>
<keyword evidence="6" id="KW-1185">Reference proteome</keyword>
<dbReference type="InterPro" id="IPR018060">
    <property type="entry name" value="HTH_AraC"/>
</dbReference>
<dbReference type="Proteomes" id="UP001162741">
    <property type="component" value="Chromosome"/>
</dbReference>
<keyword evidence="1" id="KW-0805">Transcription regulation</keyword>
<evidence type="ECO:0000256" key="1">
    <source>
        <dbReference type="ARBA" id="ARBA00023015"/>
    </source>
</evidence>
<gene>
    <name evidence="5" type="ORF">MKQ68_08160</name>
</gene>
<dbReference type="PANTHER" id="PTHR43280">
    <property type="entry name" value="ARAC-FAMILY TRANSCRIPTIONAL REGULATOR"/>
    <property type="match status" value="1"/>
</dbReference>
<dbReference type="PROSITE" id="PS01124">
    <property type="entry name" value="HTH_ARAC_FAMILY_2"/>
    <property type="match status" value="1"/>
</dbReference>
<dbReference type="RefSeq" id="WP_264282867.1">
    <property type="nucleotide sequence ID" value="NZ_CP107006.1"/>
</dbReference>
<dbReference type="PRINTS" id="PR00032">
    <property type="entry name" value="HTHARAC"/>
</dbReference>
<dbReference type="PANTHER" id="PTHR43280:SF32">
    <property type="entry name" value="TRANSCRIPTIONAL REGULATORY PROTEIN"/>
    <property type="match status" value="1"/>
</dbReference>
<dbReference type="SMART" id="SM00342">
    <property type="entry name" value="HTH_ARAC"/>
    <property type="match status" value="1"/>
</dbReference>
<dbReference type="SUPFAM" id="SSF46689">
    <property type="entry name" value="Homeodomain-like"/>
    <property type="match status" value="1"/>
</dbReference>
<dbReference type="Pfam" id="PF12833">
    <property type="entry name" value="HTH_18"/>
    <property type="match status" value="1"/>
</dbReference>
<evidence type="ECO:0000313" key="5">
    <source>
        <dbReference type="EMBL" id="UYQ95067.1"/>
    </source>
</evidence>
<organism evidence="5 6">
    <name type="scientific">Chitinophaga horti</name>
    <dbReference type="NCBI Taxonomy" id="2920382"/>
    <lineage>
        <taxon>Bacteria</taxon>
        <taxon>Pseudomonadati</taxon>
        <taxon>Bacteroidota</taxon>
        <taxon>Chitinophagia</taxon>
        <taxon>Chitinophagales</taxon>
        <taxon>Chitinophagaceae</taxon>
        <taxon>Chitinophaga</taxon>
    </lineage>
</organism>
<dbReference type="InterPro" id="IPR037923">
    <property type="entry name" value="HTH-like"/>
</dbReference>
<dbReference type="EMBL" id="CP107006">
    <property type="protein sequence ID" value="UYQ95067.1"/>
    <property type="molecule type" value="Genomic_DNA"/>
</dbReference>
<evidence type="ECO:0000259" key="4">
    <source>
        <dbReference type="PROSITE" id="PS01124"/>
    </source>
</evidence>
<protein>
    <submittedName>
        <fullName evidence="5">AraC family transcriptional regulator</fullName>
    </submittedName>
</protein>
<evidence type="ECO:0000256" key="2">
    <source>
        <dbReference type="ARBA" id="ARBA00023125"/>
    </source>
</evidence>
<evidence type="ECO:0000313" key="6">
    <source>
        <dbReference type="Proteomes" id="UP001162741"/>
    </source>
</evidence>